<accession>A0ABD3AHV0</accession>
<dbReference type="AlphaFoldDB" id="A0ABD3AHV0"/>
<reference evidence="1 2" key="1">
    <citation type="submission" date="2024-11" db="EMBL/GenBank/DDBJ databases">
        <title>A near-complete genome assembly of Cinchona calisaya.</title>
        <authorList>
            <person name="Lian D.C."/>
            <person name="Zhao X.W."/>
            <person name="Wei L."/>
        </authorList>
    </citation>
    <scope>NUCLEOTIDE SEQUENCE [LARGE SCALE GENOMIC DNA]</scope>
    <source>
        <tissue evidence="1">Nenye</tissue>
    </source>
</reference>
<dbReference type="EMBL" id="JBJUIK010000004">
    <property type="protein sequence ID" value="KAL3530312.1"/>
    <property type="molecule type" value="Genomic_DNA"/>
</dbReference>
<name>A0ABD3AHV0_9GENT</name>
<evidence type="ECO:0000313" key="1">
    <source>
        <dbReference type="EMBL" id="KAL3530312.1"/>
    </source>
</evidence>
<proteinExistence type="predicted"/>
<keyword evidence="2" id="KW-1185">Reference proteome</keyword>
<evidence type="ECO:0000313" key="2">
    <source>
        <dbReference type="Proteomes" id="UP001630127"/>
    </source>
</evidence>
<gene>
    <name evidence="1" type="ORF">ACH5RR_009634</name>
</gene>
<dbReference type="Proteomes" id="UP001630127">
    <property type="component" value="Unassembled WGS sequence"/>
</dbReference>
<sequence>MSSDHFTADWNFIISIDNTANKCGWSYDFTAYMRQREISEHGNSNLMVGSSFLSKTIVPKFSQIETNYVTNFTARFENVTVPINFKWVPNNSSWGNSESSDLTLELYFKGENEPLLKRSSSLLRRWDYILPVYIGCEKVFKVRISPDSSTGAKHVYIGWTSGPCWC</sequence>
<protein>
    <submittedName>
        <fullName evidence="1">Uncharacterized protein</fullName>
    </submittedName>
</protein>
<organism evidence="1 2">
    <name type="scientific">Cinchona calisaya</name>
    <dbReference type="NCBI Taxonomy" id="153742"/>
    <lineage>
        <taxon>Eukaryota</taxon>
        <taxon>Viridiplantae</taxon>
        <taxon>Streptophyta</taxon>
        <taxon>Embryophyta</taxon>
        <taxon>Tracheophyta</taxon>
        <taxon>Spermatophyta</taxon>
        <taxon>Magnoliopsida</taxon>
        <taxon>eudicotyledons</taxon>
        <taxon>Gunneridae</taxon>
        <taxon>Pentapetalae</taxon>
        <taxon>asterids</taxon>
        <taxon>lamiids</taxon>
        <taxon>Gentianales</taxon>
        <taxon>Rubiaceae</taxon>
        <taxon>Cinchonoideae</taxon>
        <taxon>Cinchoneae</taxon>
        <taxon>Cinchona</taxon>
    </lineage>
</organism>
<comment type="caution">
    <text evidence="1">The sequence shown here is derived from an EMBL/GenBank/DDBJ whole genome shotgun (WGS) entry which is preliminary data.</text>
</comment>